<dbReference type="Pfam" id="PF00069">
    <property type="entry name" value="Pkinase"/>
    <property type="match status" value="1"/>
</dbReference>
<evidence type="ECO:0000313" key="15">
    <source>
        <dbReference type="Proteomes" id="UP000274756"/>
    </source>
</evidence>
<dbReference type="EC" id="2.7.11.1" evidence="2"/>
<dbReference type="Gene3D" id="3.30.310.80">
    <property type="entry name" value="Kinase associated domain 1, KA1"/>
    <property type="match status" value="1"/>
</dbReference>
<dbReference type="InterPro" id="IPR011009">
    <property type="entry name" value="Kinase-like_dom_sf"/>
</dbReference>
<dbReference type="GO" id="GO:0004674">
    <property type="term" value="F:protein serine/threonine kinase activity"/>
    <property type="evidence" value="ECO:0007669"/>
    <property type="project" value="UniProtKB-KW"/>
</dbReference>
<evidence type="ECO:0000256" key="1">
    <source>
        <dbReference type="ARBA" id="ARBA00010791"/>
    </source>
</evidence>
<evidence type="ECO:0000256" key="8">
    <source>
        <dbReference type="ARBA" id="ARBA00047899"/>
    </source>
</evidence>
<evidence type="ECO:0000256" key="11">
    <source>
        <dbReference type="RuleBase" id="RU000304"/>
    </source>
</evidence>
<dbReference type="Proteomes" id="UP000274756">
    <property type="component" value="Unassembled WGS sequence"/>
</dbReference>
<evidence type="ECO:0000256" key="7">
    <source>
        <dbReference type="ARBA" id="ARBA00022840"/>
    </source>
</evidence>
<evidence type="ECO:0000256" key="6">
    <source>
        <dbReference type="ARBA" id="ARBA00022777"/>
    </source>
</evidence>
<keyword evidence="15" id="KW-1185">Reference proteome</keyword>
<protein>
    <recommendedName>
        <fullName evidence="2">non-specific serine/threonine protein kinase</fullName>
        <ecNumber evidence="2">2.7.11.1</ecNumber>
    </recommendedName>
</protein>
<keyword evidence="7 10" id="KW-0067">ATP-binding</keyword>
<evidence type="ECO:0000313" key="16">
    <source>
        <dbReference type="WBParaSite" id="DME_0000510701-mRNA-1"/>
    </source>
</evidence>
<evidence type="ECO:0000256" key="2">
    <source>
        <dbReference type="ARBA" id="ARBA00012513"/>
    </source>
</evidence>
<dbReference type="STRING" id="318479.A0A0N4UCU3"/>
<accession>A0A0N4UCU3</accession>
<evidence type="ECO:0000256" key="4">
    <source>
        <dbReference type="ARBA" id="ARBA00022679"/>
    </source>
</evidence>
<gene>
    <name evidence="13" type="ORF">DME_LOCUS8906</name>
</gene>
<dbReference type="InterPro" id="IPR008271">
    <property type="entry name" value="Ser/Thr_kinase_AS"/>
</dbReference>
<dbReference type="PROSITE" id="PS50011">
    <property type="entry name" value="PROTEIN_KINASE_DOM"/>
    <property type="match status" value="1"/>
</dbReference>
<keyword evidence="6" id="KW-0418">Kinase</keyword>
<evidence type="ECO:0000256" key="3">
    <source>
        <dbReference type="ARBA" id="ARBA00022527"/>
    </source>
</evidence>
<dbReference type="SUPFAM" id="SSF56112">
    <property type="entry name" value="Protein kinase-like (PK-like)"/>
    <property type="match status" value="1"/>
</dbReference>
<organism evidence="14 16">
    <name type="scientific">Dracunculus medinensis</name>
    <name type="common">Guinea worm</name>
    <dbReference type="NCBI Taxonomy" id="318479"/>
    <lineage>
        <taxon>Eukaryota</taxon>
        <taxon>Metazoa</taxon>
        <taxon>Ecdysozoa</taxon>
        <taxon>Nematoda</taxon>
        <taxon>Chromadorea</taxon>
        <taxon>Rhabditida</taxon>
        <taxon>Spirurina</taxon>
        <taxon>Dracunculoidea</taxon>
        <taxon>Dracunculidae</taxon>
        <taxon>Dracunculus</taxon>
    </lineage>
</organism>
<dbReference type="Gene3D" id="1.10.510.10">
    <property type="entry name" value="Transferase(Phosphotransferase) domain 1"/>
    <property type="match status" value="1"/>
</dbReference>
<dbReference type="AlphaFoldDB" id="A0A0N4UCU3"/>
<sequence length="490" mass="55751">MLSNIFDNIDEYSLAFVKILGEGTFGSVKLFLDRKHSYLPVAVKCIANGQGGHNWRIRNEVVAIQKSLREENEIVKCYGFHHSDLETKIFLEFLDGGELFDRIEPDIGMAETDAHFYFRQLMEGMKAIHRHGFAHRDIKPENLLLNWKNCLKIADFGLATLYIRDGKERYLNTRCGSEHYSSPQLIAGYYSSFNQKLEKGVIFYYLRGEPNDIWACGIVLFILLTGTFPWTTVLSSDYELWTSDATCLEKSPWSNLTKDVRDLIVWMLIHNESHRATINEVQDCSWYKKGPITRTNITDAVNECSSSKRCSSLSGMVSQPSGSTDLLAIDRRRGTLHSLKKYSFSQPAYAFSEALFSRMSQLDSHQSQHINPATLFVRRSTRIFVNATTSNAIDKVLEACAVQNYVCISRCDSELSVSISRESSFIVAFVDVPEFSKPLLLLDFRRSRGDGLEFKRAFKKIESHLSSIMCEQNAEWLSTADRLAACSISD</sequence>
<feature type="domain" description="Protein kinase" evidence="12">
    <location>
        <begin position="14"/>
        <end position="287"/>
    </location>
</feature>
<dbReference type="SMART" id="SM00220">
    <property type="entry name" value="S_TKc"/>
    <property type="match status" value="1"/>
</dbReference>
<reference evidence="13 15" key="2">
    <citation type="submission" date="2018-11" db="EMBL/GenBank/DDBJ databases">
        <authorList>
            <consortium name="Pathogen Informatics"/>
        </authorList>
    </citation>
    <scope>NUCLEOTIDE SEQUENCE [LARGE SCALE GENOMIC DNA]</scope>
</reference>
<dbReference type="PROSITE" id="PS00108">
    <property type="entry name" value="PROTEIN_KINASE_ST"/>
    <property type="match status" value="1"/>
</dbReference>
<evidence type="ECO:0000313" key="14">
    <source>
        <dbReference type="Proteomes" id="UP000038040"/>
    </source>
</evidence>
<dbReference type="EMBL" id="UYYG01001173">
    <property type="protein sequence ID" value="VDN58933.1"/>
    <property type="molecule type" value="Genomic_DNA"/>
</dbReference>
<reference evidence="16" key="1">
    <citation type="submission" date="2017-02" db="UniProtKB">
        <authorList>
            <consortium name="WormBaseParasite"/>
        </authorList>
    </citation>
    <scope>IDENTIFICATION</scope>
</reference>
<dbReference type="InterPro" id="IPR000719">
    <property type="entry name" value="Prot_kinase_dom"/>
</dbReference>
<keyword evidence="3 11" id="KW-0723">Serine/threonine-protein kinase</keyword>
<comment type="catalytic activity">
    <reaction evidence="8">
        <text>L-threonyl-[protein] + ATP = O-phospho-L-threonyl-[protein] + ADP + H(+)</text>
        <dbReference type="Rhea" id="RHEA:46608"/>
        <dbReference type="Rhea" id="RHEA-COMP:11060"/>
        <dbReference type="Rhea" id="RHEA-COMP:11605"/>
        <dbReference type="ChEBI" id="CHEBI:15378"/>
        <dbReference type="ChEBI" id="CHEBI:30013"/>
        <dbReference type="ChEBI" id="CHEBI:30616"/>
        <dbReference type="ChEBI" id="CHEBI:61977"/>
        <dbReference type="ChEBI" id="CHEBI:456216"/>
        <dbReference type="EC" id="2.7.11.1"/>
    </reaction>
</comment>
<dbReference type="PANTHER" id="PTHR24346">
    <property type="entry name" value="MAP/MICROTUBULE AFFINITY-REGULATING KINASE"/>
    <property type="match status" value="1"/>
</dbReference>
<keyword evidence="4" id="KW-0808">Transferase</keyword>
<keyword evidence="5 10" id="KW-0547">Nucleotide-binding</keyword>
<dbReference type="Proteomes" id="UP000038040">
    <property type="component" value="Unplaced"/>
</dbReference>
<evidence type="ECO:0000256" key="5">
    <source>
        <dbReference type="ARBA" id="ARBA00022741"/>
    </source>
</evidence>
<feature type="binding site" evidence="10">
    <location>
        <position position="44"/>
    </location>
    <ligand>
        <name>ATP</name>
        <dbReference type="ChEBI" id="CHEBI:30616"/>
    </ligand>
</feature>
<evidence type="ECO:0000256" key="10">
    <source>
        <dbReference type="PROSITE-ProRule" id="PRU10141"/>
    </source>
</evidence>
<name>A0A0N4UCU3_DRAME</name>
<dbReference type="InterPro" id="IPR017441">
    <property type="entry name" value="Protein_kinase_ATP_BS"/>
</dbReference>
<dbReference type="PROSITE" id="PS00107">
    <property type="entry name" value="PROTEIN_KINASE_ATP"/>
    <property type="match status" value="1"/>
</dbReference>
<proteinExistence type="inferred from homology"/>
<evidence type="ECO:0000259" key="12">
    <source>
        <dbReference type="PROSITE" id="PS50011"/>
    </source>
</evidence>
<dbReference type="GO" id="GO:0005524">
    <property type="term" value="F:ATP binding"/>
    <property type="evidence" value="ECO:0007669"/>
    <property type="project" value="UniProtKB-UniRule"/>
</dbReference>
<dbReference type="GO" id="GO:0035556">
    <property type="term" value="P:intracellular signal transduction"/>
    <property type="evidence" value="ECO:0007669"/>
    <property type="project" value="TreeGrafter"/>
</dbReference>
<dbReference type="WBParaSite" id="DME_0000510701-mRNA-1">
    <property type="protein sequence ID" value="DME_0000510701-mRNA-1"/>
    <property type="gene ID" value="DME_0000510701"/>
</dbReference>
<comment type="similarity">
    <text evidence="1">Belongs to the protein kinase superfamily. CAMK Ser/Thr protein kinase family. NIM1 subfamily.</text>
</comment>
<dbReference type="GO" id="GO:0005737">
    <property type="term" value="C:cytoplasm"/>
    <property type="evidence" value="ECO:0007669"/>
    <property type="project" value="TreeGrafter"/>
</dbReference>
<comment type="catalytic activity">
    <reaction evidence="9">
        <text>L-seryl-[protein] + ATP = O-phospho-L-seryl-[protein] + ADP + H(+)</text>
        <dbReference type="Rhea" id="RHEA:17989"/>
        <dbReference type="Rhea" id="RHEA-COMP:9863"/>
        <dbReference type="Rhea" id="RHEA-COMP:11604"/>
        <dbReference type="ChEBI" id="CHEBI:15378"/>
        <dbReference type="ChEBI" id="CHEBI:29999"/>
        <dbReference type="ChEBI" id="CHEBI:30616"/>
        <dbReference type="ChEBI" id="CHEBI:83421"/>
        <dbReference type="ChEBI" id="CHEBI:456216"/>
        <dbReference type="EC" id="2.7.11.1"/>
    </reaction>
</comment>
<dbReference type="OrthoDB" id="539158at2759"/>
<evidence type="ECO:0000256" key="9">
    <source>
        <dbReference type="ARBA" id="ARBA00048679"/>
    </source>
</evidence>
<evidence type="ECO:0000313" key="13">
    <source>
        <dbReference type="EMBL" id="VDN58933.1"/>
    </source>
</evidence>
<dbReference type="PANTHER" id="PTHR24346:SF107">
    <property type="entry name" value="SERINE_THREONINE-PROTEIN KINASE CHK1"/>
    <property type="match status" value="1"/>
</dbReference>